<dbReference type="AlphaFoldDB" id="O26585"/>
<dbReference type="PIR" id="F69163">
    <property type="entry name" value="F69163"/>
</dbReference>
<dbReference type="HOGENOM" id="CLU_2968523_0_0_2"/>
<proteinExistence type="predicted"/>
<dbReference type="PaxDb" id="187420-MTH_485"/>
<dbReference type="EMBL" id="AE000666">
    <property type="protein sequence ID" value="AAB84991.1"/>
    <property type="molecule type" value="Genomic_DNA"/>
</dbReference>
<accession>O26585</accession>
<evidence type="ECO:0000313" key="2">
    <source>
        <dbReference type="Proteomes" id="UP000005223"/>
    </source>
</evidence>
<dbReference type="EnsemblBacteria" id="AAB84991">
    <property type="protein sequence ID" value="AAB84991"/>
    <property type="gene ID" value="MTH_485"/>
</dbReference>
<dbReference type="KEGG" id="mth:MTH_485"/>
<evidence type="ECO:0000313" key="1">
    <source>
        <dbReference type="EMBL" id="AAB84991.1"/>
    </source>
</evidence>
<name>O26585_METTH</name>
<dbReference type="STRING" id="187420.MTH_485"/>
<sequence length="58" mass="6691">MRIALRSTSDMDEVITRVSRIFGFKNTSRRTASGIRRVMEDMARRGEIVVDDEGVRFV</sequence>
<keyword evidence="2" id="KW-1185">Reference proteome</keyword>
<dbReference type="Proteomes" id="UP000005223">
    <property type="component" value="Chromosome"/>
</dbReference>
<dbReference type="InParanoid" id="O26585"/>
<gene>
    <name evidence="1" type="ordered locus">MTH_485</name>
</gene>
<protein>
    <submittedName>
        <fullName evidence="1">Uncharacterized protein</fullName>
    </submittedName>
</protein>
<reference evidence="1 2" key="1">
    <citation type="journal article" date="1997" name="J. Bacteriol.">
        <title>Complete genome sequence of Methanobacterium thermoautotrophicum deltaH: functional analysis and comparative genomics.</title>
        <authorList>
            <person name="Smith D.R."/>
            <person name="Doucette-Stamm L.A."/>
            <person name="Deloughery C."/>
            <person name="Lee H.-M."/>
            <person name="Dubois J."/>
            <person name="Aldredge T."/>
            <person name="Bashirzadeh R."/>
            <person name="Blakely D."/>
            <person name="Cook R."/>
            <person name="Gilbert K."/>
            <person name="Harrison D."/>
            <person name="Hoang L."/>
            <person name="Keagle P."/>
            <person name="Lumm W."/>
            <person name="Pothier B."/>
            <person name="Qiu D."/>
            <person name="Spadafora R."/>
            <person name="Vicare R."/>
            <person name="Wang Y."/>
            <person name="Wierzbowski J."/>
            <person name="Gibson R."/>
            <person name="Jiwani N."/>
            <person name="Caruso A."/>
            <person name="Bush D."/>
            <person name="Safer H."/>
            <person name="Patwell D."/>
            <person name="Prabhakar S."/>
            <person name="McDougall S."/>
            <person name="Shimer G."/>
            <person name="Goyal A."/>
            <person name="Pietrovski S."/>
            <person name="Church G.M."/>
            <person name="Daniels C.J."/>
            <person name="Mao J.-i."/>
            <person name="Rice P."/>
            <person name="Nolling J."/>
            <person name="Reeve J.N."/>
        </authorList>
    </citation>
    <scope>NUCLEOTIDE SEQUENCE [LARGE SCALE GENOMIC DNA]</scope>
    <source>
        <strain evidence="2">ATCC 29096 / DSM 1053 / JCM 10044 / NBRC 100330 / Delta H</strain>
    </source>
</reference>
<organism evidence="1 2">
    <name type="scientific">Methanothermobacter thermautotrophicus (strain ATCC 29096 / DSM 1053 / JCM 10044 / NBRC 100330 / Delta H)</name>
    <name type="common">Methanobacterium thermoautotrophicum</name>
    <dbReference type="NCBI Taxonomy" id="187420"/>
    <lineage>
        <taxon>Archaea</taxon>
        <taxon>Methanobacteriati</taxon>
        <taxon>Methanobacteriota</taxon>
        <taxon>Methanomada group</taxon>
        <taxon>Methanobacteria</taxon>
        <taxon>Methanobacteriales</taxon>
        <taxon>Methanobacteriaceae</taxon>
        <taxon>Methanothermobacter</taxon>
    </lineage>
</organism>